<evidence type="ECO:0000256" key="3">
    <source>
        <dbReference type="ARBA" id="ARBA00023125"/>
    </source>
</evidence>
<keyword evidence="3" id="KW-0238">DNA-binding</keyword>
<evidence type="ECO:0000256" key="5">
    <source>
        <dbReference type="ARBA" id="ARBA00023242"/>
    </source>
</evidence>
<dbReference type="EMBL" id="JBBPBK010000004">
    <property type="protein sequence ID" value="KAK9286821.1"/>
    <property type="molecule type" value="Genomic_DNA"/>
</dbReference>
<dbReference type="CDD" id="cd00265">
    <property type="entry name" value="MADS_MEF2_like"/>
    <property type="match status" value="1"/>
</dbReference>
<dbReference type="GO" id="GO:0000978">
    <property type="term" value="F:RNA polymerase II cis-regulatory region sequence-specific DNA binding"/>
    <property type="evidence" value="ECO:0007669"/>
    <property type="project" value="TreeGrafter"/>
</dbReference>
<gene>
    <name evidence="7" type="ORF">L1049_015226</name>
</gene>
<keyword evidence="8" id="KW-1185">Reference proteome</keyword>
<evidence type="ECO:0000256" key="4">
    <source>
        <dbReference type="ARBA" id="ARBA00023163"/>
    </source>
</evidence>
<dbReference type="GO" id="GO:0005634">
    <property type="term" value="C:nucleus"/>
    <property type="evidence" value="ECO:0007669"/>
    <property type="project" value="UniProtKB-SubCell"/>
</dbReference>
<dbReference type="GO" id="GO:0046983">
    <property type="term" value="F:protein dimerization activity"/>
    <property type="evidence" value="ECO:0007669"/>
    <property type="project" value="InterPro"/>
</dbReference>
<dbReference type="SUPFAM" id="SSF55455">
    <property type="entry name" value="SRF-like"/>
    <property type="match status" value="1"/>
</dbReference>
<dbReference type="PROSITE" id="PS00350">
    <property type="entry name" value="MADS_BOX_1"/>
    <property type="match status" value="1"/>
</dbReference>
<dbReference type="GO" id="GO:0045944">
    <property type="term" value="P:positive regulation of transcription by RNA polymerase II"/>
    <property type="evidence" value="ECO:0007669"/>
    <property type="project" value="InterPro"/>
</dbReference>
<comment type="subcellular location">
    <subcellularLocation>
        <location evidence="1">Nucleus</location>
    </subcellularLocation>
</comment>
<evidence type="ECO:0000313" key="8">
    <source>
        <dbReference type="Proteomes" id="UP001415857"/>
    </source>
</evidence>
<dbReference type="InterPro" id="IPR036879">
    <property type="entry name" value="TF_MADSbox_sf"/>
</dbReference>
<feature type="domain" description="MADS-box" evidence="6">
    <location>
        <begin position="7"/>
        <end position="67"/>
    </location>
</feature>
<dbReference type="PANTHER" id="PTHR11945:SF610">
    <property type="entry name" value="AGAMOUS-LIKE MADS-BOX PROTEIN AGL61"/>
    <property type="match status" value="1"/>
</dbReference>
<dbReference type="PROSITE" id="PS50066">
    <property type="entry name" value="MADS_BOX_2"/>
    <property type="match status" value="1"/>
</dbReference>
<dbReference type="Proteomes" id="UP001415857">
    <property type="component" value="Unassembled WGS sequence"/>
</dbReference>
<organism evidence="7 8">
    <name type="scientific">Liquidambar formosana</name>
    <name type="common">Formosan gum</name>
    <dbReference type="NCBI Taxonomy" id="63359"/>
    <lineage>
        <taxon>Eukaryota</taxon>
        <taxon>Viridiplantae</taxon>
        <taxon>Streptophyta</taxon>
        <taxon>Embryophyta</taxon>
        <taxon>Tracheophyta</taxon>
        <taxon>Spermatophyta</taxon>
        <taxon>Magnoliopsida</taxon>
        <taxon>eudicotyledons</taxon>
        <taxon>Gunneridae</taxon>
        <taxon>Pentapetalae</taxon>
        <taxon>Saxifragales</taxon>
        <taxon>Altingiaceae</taxon>
        <taxon>Liquidambar</taxon>
    </lineage>
</organism>
<dbReference type="InterPro" id="IPR033896">
    <property type="entry name" value="MEF2-like_N"/>
</dbReference>
<reference evidence="7 8" key="1">
    <citation type="journal article" date="2024" name="Plant J.">
        <title>Genome sequences and population genomics reveal climatic adaptation and genomic divergence between two closely related sweetgum species.</title>
        <authorList>
            <person name="Xu W.Q."/>
            <person name="Ren C.Q."/>
            <person name="Zhang X.Y."/>
            <person name="Comes H.P."/>
            <person name="Liu X.H."/>
            <person name="Li Y.G."/>
            <person name="Kettle C.J."/>
            <person name="Jalonen R."/>
            <person name="Gaisberger H."/>
            <person name="Ma Y.Z."/>
            <person name="Qiu Y.X."/>
        </authorList>
    </citation>
    <scope>NUCLEOTIDE SEQUENCE [LARGE SCALE GENOMIC DNA]</scope>
    <source>
        <strain evidence="7">Hangzhou</strain>
    </source>
</reference>
<comment type="caution">
    <text evidence="7">The sequence shown here is derived from an EMBL/GenBank/DDBJ whole genome shotgun (WGS) entry which is preliminary data.</text>
</comment>
<dbReference type="Gene3D" id="3.40.1810.10">
    <property type="entry name" value="Transcription factor, MADS-box"/>
    <property type="match status" value="1"/>
</dbReference>
<dbReference type="GO" id="GO:0000981">
    <property type="term" value="F:DNA-binding transcription factor activity, RNA polymerase II-specific"/>
    <property type="evidence" value="ECO:0007669"/>
    <property type="project" value="TreeGrafter"/>
</dbReference>
<proteinExistence type="predicted"/>
<evidence type="ECO:0000313" key="7">
    <source>
        <dbReference type="EMBL" id="KAK9286821.1"/>
    </source>
</evidence>
<evidence type="ECO:0000256" key="2">
    <source>
        <dbReference type="ARBA" id="ARBA00023015"/>
    </source>
</evidence>
<sequence>MNKKSSKGRQKIEIKEIDKISNRQVTFSKRKAGLFKKATEISVLCGAEVAVIVFSQAKKLYSFGYPNADAVIDRYISGSMASEAVENYPPAYEFVKCYEEALKRLEEEKMRREMIEKSKKVGEGRFWWDEPIDNMGLVELEQYMESLQGMRKRVAMRYDELMMMEASSSSRPQFFANSTVANHVGQVLDASNLHCPSMPCLVVA</sequence>
<dbReference type="PRINTS" id="PR00404">
    <property type="entry name" value="MADSDOMAIN"/>
</dbReference>
<evidence type="ECO:0000256" key="1">
    <source>
        <dbReference type="ARBA" id="ARBA00004123"/>
    </source>
</evidence>
<dbReference type="Pfam" id="PF00319">
    <property type="entry name" value="SRF-TF"/>
    <property type="match status" value="1"/>
</dbReference>
<keyword evidence="2" id="KW-0805">Transcription regulation</keyword>
<accession>A0AAP0RXL1</accession>
<dbReference type="AlphaFoldDB" id="A0AAP0RXL1"/>
<keyword evidence="5" id="KW-0539">Nucleus</keyword>
<dbReference type="SMART" id="SM00432">
    <property type="entry name" value="MADS"/>
    <property type="match status" value="1"/>
</dbReference>
<dbReference type="PANTHER" id="PTHR11945">
    <property type="entry name" value="MADS BOX PROTEIN"/>
    <property type="match status" value="1"/>
</dbReference>
<dbReference type="FunFam" id="3.40.1810.10:FF:000006">
    <property type="entry name" value="Agamous-like MADS-box protein AGL62"/>
    <property type="match status" value="1"/>
</dbReference>
<protein>
    <recommendedName>
        <fullName evidence="6">MADS-box domain-containing protein</fullName>
    </recommendedName>
</protein>
<name>A0AAP0RXL1_LIQFO</name>
<dbReference type="InterPro" id="IPR002100">
    <property type="entry name" value="TF_MADSbox"/>
</dbReference>
<keyword evidence="4" id="KW-0804">Transcription</keyword>
<evidence type="ECO:0000259" key="6">
    <source>
        <dbReference type="PROSITE" id="PS50066"/>
    </source>
</evidence>